<sequence length="278" mass="29860">MRNATEKRATLTPCAQCPAGNATCTATCCSVLTTNATYHCTCPIDRLGKDCESPRPYTCTLHPLHPHMNCTSLAHAPMPRTSSDAQAACASTHLSLASPPTSLSMSYRLNCTFTVRPNINLTTYPSSTSGPSTAQGRSSRGHVGATSLRGPSPWIPSLSLRTAWCTGITVTGSISDTRWLDREQLLGTTPVDVPVNVTRMVQETAVVRMNGRQVRKRAYVAGGRAYVEAGTVLLQVSLHGHCSNCLVRRYWIEHVGTCWPATGCTRVSGFCGCTRGDV</sequence>
<proteinExistence type="predicted"/>
<evidence type="ECO:0000256" key="1">
    <source>
        <dbReference type="SAM" id="MobiDB-lite"/>
    </source>
</evidence>
<dbReference type="AlphaFoldDB" id="A0A1Y2HFG5"/>
<protein>
    <recommendedName>
        <fullName evidence="4">EGF-like domain-containing protein</fullName>
    </recommendedName>
</protein>
<dbReference type="OrthoDB" id="9925451at2759"/>
<accession>A0A1Y2HFG5</accession>
<evidence type="ECO:0008006" key="4">
    <source>
        <dbReference type="Google" id="ProtNLM"/>
    </source>
</evidence>
<comment type="caution">
    <text evidence="2">The sequence shown here is derived from an EMBL/GenBank/DDBJ whole genome shotgun (WGS) entry which is preliminary data.</text>
</comment>
<organism evidence="2 3">
    <name type="scientific">Catenaria anguillulae PL171</name>
    <dbReference type="NCBI Taxonomy" id="765915"/>
    <lineage>
        <taxon>Eukaryota</taxon>
        <taxon>Fungi</taxon>
        <taxon>Fungi incertae sedis</taxon>
        <taxon>Blastocladiomycota</taxon>
        <taxon>Blastocladiomycetes</taxon>
        <taxon>Blastocladiales</taxon>
        <taxon>Catenariaceae</taxon>
        <taxon>Catenaria</taxon>
    </lineage>
</organism>
<feature type="compositionally biased region" description="Low complexity" evidence="1">
    <location>
        <begin position="122"/>
        <end position="133"/>
    </location>
</feature>
<feature type="region of interest" description="Disordered" evidence="1">
    <location>
        <begin position="122"/>
        <end position="148"/>
    </location>
</feature>
<evidence type="ECO:0000313" key="2">
    <source>
        <dbReference type="EMBL" id="ORZ33326.1"/>
    </source>
</evidence>
<name>A0A1Y2HFG5_9FUNG</name>
<evidence type="ECO:0000313" key="3">
    <source>
        <dbReference type="Proteomes" id="UP000193411"/>
    </source>
</evidence>
<dbReference type="EMBL" id="MCFL01000037">
    <property type="protein sequence ID" value="ORZ33326.1"/>
    <property type="molecule type" value="Genomic_DNA"/>
</dbReference>
<dbReference type="Proteomes" id="UP000193411">
    <property type="component" value="Unassembled WGS sequence"/>
</dbReference>
<gene>
    <name evidence="2" type="ORF">BCR44DRAFT_1206610</name>
</gene>
<keyword evidence="3" id="KW-1185">Reference proteome</keyword>
<reference evidence="2 3" key="1">
    <citation type="submission" date="2016-07" db="EMBL/GenBank/DDBJ databases">
        <title>Pervasive Adenine N6-methylation of Active Genes in Fungi.</title>
        <authorList>
            <consortium name="DOE Joint Genome Institute"/>
            <person name="Mondo S.J."/>
            <person name="Dannebaum R.O."/>
            <person name="Kuo R.C."/>
            <person name="Labutti K."/>
            <person name="Haridas S."/>
            <person name="Kuo A."/>
            <person name="Salamov A."/>
            <person name="Ahrendt S.R."/>
            <person name="Lipzen A."/>
            <person name="Sullivan W."/>
            <person name="Andreopoulos W.B."/>
            <person name="Clum A."/>
            <person name="Lindquist E."/>
            <person name="Daum C."/>
            <person name="Ramamoorthy G.K."/>
            <person name="Gryganskyi A."/>
            <person name="Culley D."/>
            <person name="Magnuson J.K."/>
            <person name="James T.Y."/>
            <person name="O'Malley M.A."/>
            <person name="Stajich J.E."/>
            <person name="Spatafora J.W."/>
            <person name="Visel A."/>
            <person name="Grigoriev I.V."/>
        </authorList>
    </citation>
    <scope>NUCLEOTIDE SEQUENCE [LARGE SCALE GENOMIC DNA]</scope>
    <source>
        <strain evidence="2 3">PL171</strain>
    </source>
</reference>